<reference evidence="2 3" key="1">
    <citation type="submission" date="2019-03" db="EMBL/GenBank/DDBJ databases">
        <title>Genomic Encyclopedia of Type Strains, Phase IV (KMG-IV): sequencing the most valuable type-strain genomes for metagenomic binning, comparative biology and taxonomic classification.</title>
        <authorList>
            <person name="Goeker M."/>
        </authorList>
    </citation>
    <scope>NUCLEOTIDE SEQUENCE [LARGE SCALE GENOMIC DNA]</scope>
    <source>
        <strain evidence="2 3">DSM 21667</strain>
    </source>
</reference>
<comment type="caution">
    <text evidence="2">The sequence shown here is derived from an EMBL/GenBank/DDBJ whole genome shotgun (WGS) entry which is preliminary data.</text>
</comment>
<accession>A0A4R6Z7S3</accession>
<feature type="chain" id="PRO_5020569235" description="LPS-assembly lipoprotein" evidence="1">
    <location>
        <begin position="23"/>
        <end position="164"/>
    </location>
</feature>
<feature type="signal peptide" evidence="1">
    <location>
        <begin position="1"/>
        <end position="22"/>
    </location>
</feature>
<evidence type="ECO:0008006" key="4">
    <source>
        <dbReference type="Google" id="ProtNLM"/>
    </source>
</evidence>
<organism evidence="2 3">
    <name type="scientific">Tahibacter aquaticus</name>
    <dbReference type="NCBI Taxonomy" id="520092"/>
    <lineage>
        <taxon>Bacteria</taxon>
        <taxon>Pseudomonadati</taxon>
        <taxon>Pseudomonadota</taxon>
        <taxon>Gammaproteobacteria</taxon>
        <taxon>Lysobacterales</taxon>
        <taxon>Rhodanobacteraceae</taxon>
        <taxon>Tahibacter</taxon>
    </lineage>
</organism>
<evidence type="ECO:0000313" key="3">
    <source>
        <dbReference type="Proteomes" id="UP000295293"/>
    </source>
</evidence>
<proteinExistence type="predicted"/>
<dbReference type="EMBL" id="SNZH01000002">
    <property type="protein sequence ID" value="TDR47857.1"/>
    <property type="molecule type" value="Genomic_DNA"/>
</dbReference>
<dbReference type="AlphaFoldDB" id="A0A4R6Z7S3"/>
<evidence type="ECO:0000256" key="1">
    <source>
        <dbReference type="SAM" id="SignalP"/>
    </source>
</evidence>
<dbReference type="RefSeq" id="WP_133817563.1">
    <property type="nucleotide sequence ID" value="NZ_SNZH01000002.1"/>
</dbReference>
<name>A0A4R6Z7S3_9GAMM</name>
<sequence>MRRAFGATAVVLLLSAVPGVQAREAAPASRRAPTVAIVVSGDAAIAGPARAAIGAVAQQQGFRVIEGRGRLAETDTRPYARKADAVFFVDANPIGTTEVEYYGNLSTLYTAEVSLSAYRPSNGELLWSGPATSVSFSAMNAREKAEEALEPMLADVEQELRRLR</sequence>
<keyword evidence="1" id="KW-0732">Signal</keyword>
<evidence type="ECO:0000313" key="2">
    <source>
        <dbReference type="EMBL" id="TDR47857.1"/>
    </source>
</evidence>
<gene>
    <name evidence="2" type="ORF">DFR29_102519</name>
</gene>
<dbReference type="Proteomes" id="UP000295293">
    <property type="component" value="Unassembled WGS sequence"/>
</dbReference>
<keyword evidence="3" id="KW-1185">Reference proteome</keyword>
<protein>
    <recommendedName>
        <fullName evidence="4">LPS-assembly lipoprotein</fullName>
    </recommendedName>
</protein>